<dbReference type="Pfam" id="PF25426">
    <property type="entry name" value="AAA_lid_BCS1"/>
    <property type="match status" value="1"/>
</dbReference>
<feature type="region of interest" description="Disordered" evidence="13">
    <location>
        <begin position="262"/>
        <end position="303"/>
    </location>
</feature>
<gene>
    <name evidence="15" type="ORF">I302_06981</name>
    <name evidence="16" type="ORF">I302_107283</name>
</gene>
<feature type="domain" description="AAA+ ATPase" evidence="14">
    <location>
        <begin position="187"/>
        <end position="358"/>
    </location>
</feature>
<reference evidence="16" key="2">
    <citation type="submission" date="2013-07" db="EMBL/GenBank/DDBJ databases">
        <authorList>
            <consortium name="The Broad Institute Genome Sequencing Platform"/>
            <person name="Cuomo C."/>
            <person name="Litvintseva A."/>
            <person name="Chen Y."/>
            <person name="Heitman J."/>
            <person name="Sun S."/>
            <person name="Springer D."/>
            <person name="Dromer F."/>
            <person name="Young S.K."/>
            <person name="Zeng Q."/>
            <person name="Gargeya S."/>
            <person name="Fitzgerald M."/>
            <person name="Abouelleil A."/>
            <person name="Alvarado L."/>
            <person name="Berlin A.M."/>
            <person name="Chapman S.B."/>
            <person name="Dewar J."/>
            <person name="Goldberg J."/>
            <person name="Griggs A."/>
            <person name="Gujja S."/>
            <person name="Hansen M."/>
            <person name="Howarth C."/>
            <person name="Imamovic A."/>
            <person name="Larimer J."/>
            <person name="McCowan C."/>
            <person name="Murphy C."/>
            <person name="Pearson M."/>
            <person name="Priest M."/>
            <person name="Roberts A."/>
            <person name="Saif S."/>
            <person name="Shea T."/>
            <person name="Sykes S."/>
            <person name="Wortman J."/>
            <person name="Nusbaum C."/>
            <person name="Birren B."/>
        </authorList>
    </citation>
    <scope>NUCLEOTIDE SEQUENCE</scope>
    <source>
        <strain evidence="16">CBS 10118</strain>
    </source>
</reference>
<keyword evidence="8" id="KW-1133">Transmembrane helix</keyword>
<keyword evidence="3" id="KW-0812">Transmembrane</keyword>
<feature type="compositionally biased region" description="Basic and acidic residues" evidence="13">
    <location>
        <begin position="484"/>
        <end position="493"/>
    </location>
</feature>
<keyword evidence="7 12" id="KW-0067">ATP-binding</keyword>
<proteinExistence type="inferred from homology"/>
<comment type="catalytic activity">
    <reaction evidence="11">
        <text>ATP + H2O = ADP + phosphate + H(+)</text>
        <dbReference type="Rhea" id="RHEA:13065"/>
        <dbReference type="ChEBI" id="CHEBI:15377"/>
        <dbReference type="ChEBI" id="CHEBI:15378"/>
        <dbReference type="ChEBI" id="CHEBI:30616"/>
        <dbReference type="ChEBI" id="CHEBI:43474"/>
        <dbReference type="ChEBI" id="CHEBI:456216"/>
    </reaction>
    <physiologicalReaction direction="left-to-right" evidence="11">
        <dbReference type="Rhea" id="RHEA:13066"/>
    </physiologicalReaction>
</comment>
<keyword evidence="10" id="KW-0472">Membrane</keyword>
<comment type="similarity">
    <text evidence="2">Belongs to the AAA ATPase family. BCS1 subfamily.</text>
</comment>
<evidence type="ECO:0000313" key="17">
    <source>
        <dbReference type="Proteomes" id="UP000092730"/>
    </source>
</evidence>
<dbReference type="GO" id="GO:0005743">
    <property type="term" value="C:mitochondrial inner membrane"/>
    <property type="evidence" value="ECO:0007669"/>
    <property type="project" value="UniProtKB-SubCell"/>
</dbReference>
<name>A0A1B9FZ05_9TREE</name>
<evidence type="ECO:0000256" key="1">
    <source>
        <dbReference type="ARBA" id="ARBA00004434"/>
    </source>
</evidence>
<keyword evidence="6" id="KW-0378">Hydrolase</keyword>
<dbReference type="AlphaFoldDB" id="A0A1B9FZ05"/>
<feature type="region of interest" description="Disordered" evidence="13">
    <location>
        <begin position="1"/>
        <end position="54"/>
    </location>
</feature>
<evidence type="ECO:0000256" key="6">
    <source>
        <dbReference type="ARBA" id="ARBA00022801"/>
    </source>
</evidence>
<reference evidence="16" key="4">
    <citation type="submission" date="2024-02" db="EMBL/GenBank/DDBJ databases">
        <title>Comparative genomics of Cryptococcus and Kwoniella reveals pathogenesis evolution and contrasting modes of karyotype evolution via chromosome fusion or intercentromeric recombination.</title>
        <authorList>
            <person name="Coelho M.A."/>
            <person name="David-Palma M."/>
            <person name="Shea T."/>
            <person name="Bowers K."/>
            <person name="McGinley-Smith S."/>
            <person name="Mohammad A.W."/>
            <person name="Gnirke A."/>
            <person name="Yurkov A.M."/>
            <person name="Nowrousian M."/>
            <person name="Sun S."/>
            <person name="Cuomo C.A."/>
            <person name="Heitman J."/>
        </authorList>
    </citation>
    <scope>NUCLEOTIDE SEQUENCE</scope>
    <source>
        <strain evidence="16">CBS 10118</strain>
    </source>
</reference>
<dbReference type="GO" id="GO:0005524">
    <property type="term" value="F:ATP binding"/>
    <property type="evidence" value="ECO:0007669"/>
    <property type="project" value="UniProtKB-KW"/>
</dbReference>
<dbReference type="InterPro" id="IPR057495">
    <property type="entry name" value="AAA_lid_BCS1"/>
</dbReference>
<evidence type="ECO:0000256" key="11">
    <source>
        <dbReference type="ARBA" id="ARBA00048778"/>
    </source>
</evidence>
<keyword evidence="9" id="KW-0496">Mitochondrion</keyword>
<feature type="compositionally biased region" description="Basic residues" evidence="13">
    <location>
        <begin position="20"/>
        <end position="35"/>
    </location>
</feature>
<dbReference type="Proteomes" id="UP000092730">
    <property type="component" value="Chromosome 6"/>
</dbReference>
<dbReference type="EMBL" id="KI894023">
    <property type="protein sequence ID" value="OCF23995.1"/>
    <property type="molecule type" value="Genomic_DNA"/>
</dbReference>
<dbReference type="VEuPathDB" id="FungiDB:I302_06981"/>
<dbReference type="RefSeq" id="XP_019045065.1">
    <property type="nucleotide sequence ID" value="XM_019193588.1"/>
</dbReference>
<accession>A0A1B9FZ05</accession>
<dbReference type="InterPro" id="IPR003959">
    <property type="entry name" value="ATPase_AAA_core"/>
</dbReference>
<dbReference type="Gene3D" id="3.40.50.300">
    <property type="entry name" value="P-loop containing nucleotide triphosphate hydrolases"/>
    <property type="match status" value="1"/>
</dbReference>
<dbReference type="InterPro" id="IPR027417">
    <property type="entry name" value="P-loop_NTPase"/>
</dbReference>
<evidence type="ECO:0000256" key="10">
    <source>
        <dbReference type="ARBA" id="ARBA00023136"/>
    </source>
</evidence>
<evidence type="ECO:0000256" key="8">
    <source>
        <dbReference type="ARBA" id="ARBA00022989"/>
    </source>
</evidence>
<evidence type="ECO:0000256" key="7">
    <source>
        <dbReference type="ARBA" id="ARBA00022840"/>
    </source>
</evidence>
<evidence type="ECO:0000259" key="14">
    <source>
        <dbReference type="SMART" id="SM00382"/>
    </source>
</evidence>
<keyword evidence="5" id="KW-0999">Mitochondrion inner membrane</keyword>
<reference evidence="15" key="1">
    <citation type="submission" date="2013-07" db="EMBL/GenBank/DDBJ databases">
        <title>The Genome Sequence of Cryptococcus bestiolae CBS10118.</title>
        <authorList>
            <consortium name="The Broad Institute Genome Sequencing Platform"/>
            <person name="Cuomo C."/>
            <person name="Litvintseva A."/>
            <person name="Chen Y."/>
            <person name="Heitman J."/>
            <person name="Sun S."/>
            <person name="Springer D."/>
            <person name="Dromer F."/>
            <person name="Young S.K."/>
            <person name="Zeng Q."/>
            <person name="Gargeya S."/>
            <person name="Fitzgerald M."/>
            <person name="Abouelleil A."/>
            <person name="Alvarado L."/>
            <person name="Berlin A.M."/>
            <person name="Chapman S.B."/>
            <person name="Dewar J."/>
            <person name="Goldberg J."/>
            <person name="Griggs A."/>
            <person name="Gujja S."/>
            <person name="Hansen M."/>
            <person name="Howarth C."/>
            <person name="Imamovic A."/>
            <person name="Larimer J."/>
            <person name="McCowan C."/>
            <person name="Murphy C."/>
            <person name="Pearson M."/>
            <person name="Priest M."/>
            <person name="Roberts A."/>
            <person name="Saif S."/>
            <person name="Shea T."/>
            <person name="Sykes S."/>
            <person name="Wortman J."/>
            <person name="Nusbaum C."/>
            <person name="Birren B."/>
        </authorList>
    </citation>
    <scope>NUCLEOTIDE SEQUENCE [LARGE SCALE GENOMIC DNA]</scope>
    <source>
        <strain evidence="15">CBS 10118</strain>
    </source>
</reference>
<dbReference type="EMBL" id="CP144546">
    <property type="protein sequence ID" value="WVW85245.1"/>
    <property type="molecule type" value="Genomic_DNA"/>
</dbReference>
<dbReference type="InterPro" id="IPR014851">
    <property type="entry name" value="BCS1_N"/>
</dbReference>
<dbReference type="Pfam" id="PF00004">
    <property type="entry name" value="AAA"/>
    <property type="match status" value="2"/>
</dbReference>
<dbReference type="InterPro" id="IPR003960">
    <property type="entry name" value="ATPase_AAA_CS"/>
</dbReference>
<evidence type="ECO:0000256" key="12">
    <source>
        <dbReference type="RuleBase" id="RU003651"/>
    </source>
</evidence>
<dbReference type="KEGG" id="kbi:30211380"/>
<sequence length="545" mass="61414">MEAVYPTGRAAPRHISLAARRPRNNRRNIPSRHLRHDPYDSEGDEHESDYDDEQKDAVLHAEPSSTINQYIQFQNRTITFQVKDDGLSSFSLPMNQKKWLVTSTFLGTHDIFTSLIQTARREYLASLPKRAISIYSPEHGSWYKKSTRTMRPWDSIILPDGIKEWLLDDASEFLAEKDFYAERGVPHRRGYLLYGEPGSGKSSLISALAARLKLDIYIVNIGGRYLDDDTLMNLMQDCPSRCILLMEDIDCAFKKRNLPSARARHTTHHDDSVSSSTDKDQEGEDAKKEREETEYRPERDDMFQNSGPTITLSGLLNALDRVASSEGRLLFCTTNWKDKIDPALCRPGRCDVWIEFKHATHVQARDLFVHFYRSRSNPTTSIDIIKNNQSILSTKHEDDAELLALGERFASAIPQDTVSASALQGYLIRFKRDPHAAVEVVRHWVESGCGQGPTISIKDGKVQERVVDEGGSSSSEETMNGVLDNKEDTHGSPRDGFGGKGILPNGDRKVGYIPNGWGNGNATNHGNGNIIRRARTHFRSLSRGK</sequence>
<organism evidence="15">
    <name type="scientific">Kwoniella bestiolae CBS 10118</name>
    <dbReference type="NCBI Taxonomy" id="1296100"/>
    <lineage>
        <taxon>Eukaryota</taxon>
        <taxon>Fungi</taxon>
        <taxon>Dikarya</taxon>
        <taxon>Basidiomycota</taxon>
        <taxon>Agaricomycotina</taxon>
        <taxon>Tremellomycetes</taxon>
        <taxon>Tremellales</taxon>
        <taxon>Cryptococcaceae</taxon>
        <taxon>Kwoniella</taxon>
    </lineage>
</organism>
<reference evidence="15" key="3">
    <citation type="submission" date="2014-01" db="EMBL/GenBank/DDBJ databases">
        <title>Evolution of pathogenesis and genome organization in the Tremellales.</title>
        <authorList>
            <person name="Cuomo C."/>
            <person name="Litvintseva A."/>
            <person name="Heitman J."/>
            <person name="Chen Y."/>
            <person name="Sun S."/>
            <person name="Springer D."/>
            <person name="Dromer F."/>
            <person name="Young S."/>
            <person name="Zeng Q."/>
            <person name="Chapman S."/>
            <person name="Gujja S."/>
            <person name="Saif S."/>
            <person name="Birren B."/>
        </authorList>
    </citation>
    <scope>NUCLEOTIDE SEQUENCE</scope>
    <source>
        <strain evidence="15">CBS 10118</strain>
    </source>
</reference>
<evidence type="ECO:0000256" key="2">
    <source>
        <dbReference type="ARBA" id="ARBA00007448"/>
    </source>
</evidence>
<dbReference type="GeneID" id="30211380"/>
<evidence type="ECO:0000313" key="16">
    <source>
        <dbReference type="EMBL" id="WVW85245.1"/>
    </source>
</evidence>
<dbReference type="PANTHER" id="PTHR23070">
    <property type="entry name" value="BCS1 AAA-TYPE ATPASE"/>
    <property type="match status" value="1"/>
</dbReference>
<keyword evidence="17" id="KW-1185">Reference proteome</keyword>
<comment type="subcellular location">
    <subcellularLocation>
        <location evidence="1">Mitochondrion inner membrane</location>
        <topology evidence="1">Single-pass membrane protein</topology>
    </subcellularLocation>
</comment>
<feature type="compositionally biased region" description="Basic and acidic residues" evidence="13">
    <location>
        <begin position="268"/>
        <end position="302"/>
    </location>
</feature>
<evidence type="ECO:0000256" key="5">
    <source>
        <dbReference type="ARBA" id="ARBA00022792"/>
    </source>
</evidence>
<dbReference type="SMART" id="SM00382">
    <property type="entry name" value="AAA"/>
    <property type="match status" value="1"/>
</dbReference>
<keyword evidence="4 12" id="KW-0547">Nucleotide-binding</keyword>
<dbReference type="Pfam" id="PF08740">
    <property type="entry name" value="BCS1_N"/>
    <property type="match status" value="1"/>
</dbReference>
<evidence type="ECO:0000256" key="13">
    <source>
        <dbReference type="SAM" id="MobiDB-lite"/>
    </source>
</evidence>
<dbReference type="STRING" id="1296100.A0A1B9FZ05"/>
<dbReference type="SUPFAM" id="SSF52540">
    <property type="entry name" value="P-loop containing nucleoside triphosphate hydrolases"/>
    <property type="match status" value="1"/>
</dbReference>
<evidence type="ECO:0000256" key="3">
    <source>
        <dbReference type="ARBA" id="ARBA00022692"/>
    </source>
</evidence>
<dbReference type="GO" id="GO:0016887">
    <property type="term" value="F:ATP hydrolysis activity"/>
    <property type="evidence" value="ECO:0007669"/>
    <property type="project" value="InterPro"/>
</dbReference>
<evidence type="ECO:0000313" key="15">
    <source>
        <dbReference type="EMBL" id="OCF23995.1"/>
    </source>
</evidence>
<evidence type="ECO:0000256" key="9">
    <source>
        <dbReference type="ARBA" id="ARBA00023128"/>
    </source>
</evidence>
<evidence type="ECO:0000256" key="4">
    <source>
        <dbReference type="ARBA" id="ARBA00022741"/>
    </source>
</evidence>
<dbReference type="OrthoDB" id="2565024at2759"/>
<dbReference type="InterPro" id="IPR003593">
    <property type="entry name" value="AAA+_ATPase"/>
</dbReference>
<dbReference type="PROSITE" id="PS00674">
    <property type="entry name" value="AAA"/>
    <property type="match status" value="1"/>
</dbReference>
<feature type="region of interest" description="Disordered" evidence="13">
    <location>
        <begin position="469"/>
        <end position="504"/>
    </location>
</feature>
<protein>
    <recommendedName>
        <fullName evidence="14">AAA+ ATPase domain-containing protein</fullName>
    </recommendedName>
</protein>
<feature type="compositionally biased region" description="Acidic residues" evidence="13">
    <location>
        <begin position="40"/>
        <end position="54"/>
    </location>
</feature>
<dbReference type="InterPro" id="IPR050747">
    <property type="entry name" value="Mitochondrial_chaperone_BCS1"/>
</dbReference>